<name>A0A1E4TVA6_PACTA</name>
<dbReference type="InterPro" id="IPR023186">
    <property type="entry name" value="IUNH"/>
</dbReference>
<gene>
    <name evidence="5" type="ORF">PACTADRAFT_3397</name>
</gene>
<sequence>MAEKSIKVPLWLDCDPGNDDAVAILVAAFHDEFKLLGISTVHGNSSLTNTTNNALSLMTALNRTDVPVYQGFDSPLVLDPRHAPHIHGELGLGGSNYLPKTEIGIKGKSEEMLKTVVSAINNYPNEISLVAVGPLTNIAKLITKYPQVKSKIKYLSIMGGAVSERTWKIGEFNITCDPHAAHTVLTDPILSSKTILIPSDLTHKAIAYDNIQKAILNEPNVTKLRRLFYEIITAFADAYKFNKGFLKGPPVHDPLAVVCLLSFYDLQNKNCNLLDFKYKRYKIDVIHGYAGTVDNGRVLLLEKANDGVLVGDDMNMKVFWDIVLDAIKVADDFSKAREK</sequence>
<organism evidence="5 6">
    <name type="scientific">Pachysolen tannophilus NRRL Y-2460</name>
    <dbReference type="NCBI Taxonomy" id="669874"/>
    <lineage>
        <taxon>Eukaryota</taxon>
        <taxon>Fungi</taxon>
        <taxon>Dikarya</taxon>
        <taxon>Ascomycota</taxon>
        <taxon>Saccharomycotina</taxon>
        <taxon>Pichiomycetes</taxon>
        <taxon>Pachysolenaceae</taxon>
        <taxon>Pachysolen</taxon>
    </lineage>
</organism>
<dbReference type="InterPro" id="IPR015910">
    <property type="entry name" value="I/U_nuclsd_hydro_CS"/>
</dbReference>
<dbReference type="AlphaFoldDB" id="A0A1E4TVA6"/>
<dbReference type="Proteomes" id="UP000094236">
    <property type="component" value="Unassembled WGS sequence"/>
</dbReference>
<evidence type="ECO:0000259" key="4">
    <source>
        <dbReference type="Pfam" id="PF01156"/>
    </source>
</evidence>
<reference evidence="6" key="1">
    <citation type="submission" date="2016-05" db="EMBL/GenBank/DDBJ databases">
        <title>Comparative genomics of biotechnologically important yeasts.</title>
        <authorList>
            <consortium name="DOE Joint Genome Institute"/>
            <person name="Riley R."/>
            <person name="Haridas S."/>
            <person name="Wolfe K.H."/>
            <person name="Lopes M.R."/>
            <person name="Hittinger C.T."/>
            <person name="Goker M."/>
            <person name="Salamov A."/>
            <person name="Wisecaver J."/>
            <person name="Long T.M."/>
            <person name="Aerts A.L."/>
            <person name="Barry K."/>
            <person name="Choi C."/>
            <person name="Clum A."/>
            <person name="Coughlan A.Y."/>
            <person name="Deshpande S."/>
            <person name="Douglass A.P."/>
            <person name="Hanson S.J."/>
            <person name="Klenk H.-P."/>
            <person name="Labutti K."/>
            <person name="Lapidus A."/>
            <person name="Lindquist E."/>
            <person name="Lipzen A."/>
            <person name="Meier-Kolthoff J.P."/>
            <person name="Ohm R.A."/>
            <person name="Otillar R.P."/>
            <person name="Pangilinan J."/>
            <person name="Peng Y."/>
            <person name="Rokas A."/>
            <person name="Rosa C.A."/>
            <person name="Scheuner C."/>
            <person name="Sibirny A.A."/>
            <person name="Slot J.C."/>
            <person name="Stielow J.B."/>
            <person name="Sun H."/>
            <person name="Kurtzman C.P."/>
            <person name="Blackwell M."/>
            <person name="Grigoriev I.V."/>
            <person name="Jeffries T.W."/>
        </authorList>
    </citation>
    <scope>NUCLEOTIDE SEQUENCE [LARGE SCALE GENOMIC DNA]</scope>
    <source>
        <strain evidence="6">NRRL Y-2460</strain>
    </source>
</reference>
<dbReference type="PROSITE" id="PS01247">
    <property type="entry name" value="IUNH"/>
    <property type="match status" value="1"/>
</dbReference>
<dbReference type="GO" id="GO:0005829">
    <property type="term" value="C:cytosol"/>
    <property type="evidence" value="ECO:0007669"/>
    <property type="project" value="TreeGrafter"/>
</dbReference>
<feature type="domain" description="Inosine/uridine-preferring nucleoside hydrolase" evidence="4">
    <location>
        <begin position="10"/>
        <end position="321"/>
    </location>
</feature>
<dbReference type="Gene3D" id="3.90.245.10">
    <property type="entry name" value="Ribonucleoside hydrolase-like"/>
    <property type="match status" value="1"/>
</dbReference>
<dbReference type="GO" id="GO:0045437">
    <property type="term" value="F:uridine nucleosidase activity"/>
    <property type="evidence" value="ECO:0007669"/>
    <property type="project" value="UniProtKB-ARBA"/>
</dbReference>
<dbReference type="SUPFAM" id="SSF53590">
    <property type="entry name" value="Nucleoside hydrolase"/>
    <property type="match status" value="1"/>
</dbReference>
<dbReference type="PANTHER" id="PTHR12304">
    <property type="entry name" value="INOSINE-URIDINE PREFERRING NUCLEOSIDE HYDROLASE"/>
    <property type="match status" value="1"/>
</dbReference>
<evidence type="ECO:0000313" key="6">
    <source>
        <dbReference type="Proteomes" id="UP000094236"/>
    </source>
</evidence>
<dbReference type="OrthoDB" id="432381at2759"/>
<evidence type="ECO:0000256" key="1">
    <source>
        <dbReference type="ARBA" id="ARBA00009176"/>
    </source>
</evidence>
<keyword evidence="6" id="KW-1185">Reference proteome</keyword>
<keyword evidence="2" id="KW-0378">Hydrolase</keyword>
<dbReference type="GO" id="GO:0008477">
    <property type="term" value="F:purine nucleosidase activity"/>
    <property type="evidence" value="ECO:0007669"/>
    <property type="project" value="TreeGrafter"/>
</dbReference>
<evidence type="ECO:0000313" key="5">
    <source>
        <dbReference type="EMBL" id="ODV95713.1"/>
    </source>
</evidence>
<keyword evidence="3" id="KW-0326">Glycosidase</keyword>
<dbReference type="EMBL" id="KV454014">
    <property type="protein sequence ID" value="ODV95713.1"/>
    <property type="molecule type" value="Genomic_DNA"/>
</dbReference>
<proteinExistence type="inferred from homology"/>
<dbReference type="STRING" id="669874.A0A1E4TVA6"/>
<dbReference type="Pfam" id="PF01156">
    <property type="entry name" value="IU_nuc_hydro"/>
    <property type="match status" value="1"/>
</dbReference>
<comment type="similarity">
    <text evidence="1">Belongs to the IUNH family.</text>
</comment>
<dbReference type="InterPro" id="IPR001910">
    <property type="entry name" value="Inosine/uridine_hydrolase_dom"/>
</dbReference>
<dbReference type="InterPro" id="IPR036452">
    <property type="entry name" value="Ribo_hydro-like"/>
</dbReference>
<dbReference type="GO" id="GO:0006152">
    <property type="term" value="P:purine nucleoside catabolic process"/>
    <property type="evidence" value="ECO:0007669"/>
    <property type="project" value="TreeGrafter"/>
</dbReference>
<evidence type="ECO:0000256" key="3">
    <source>
        <dbReference type="ARBA" id="ARBA00023295"/>
    </source>
</evidence>
<dbReference type="PANTHER" id="PTHR12304:SF4">
    <property type="entry name" value="URIDINE NUCLEOSIDASE"/>
    <property type="match status" value="1"/>
</dbReference>
<evidence type="ECO:0000256" key="2">
    <source>
        <dbReference type="ARBA" id="ARBA00022801"/>
    </source>
</evidence>
<accession>A0A1E4TVA6</accession>
<protein>
    <recommendedName>
        <fullName evidence="4">Inosine/uridine-preferring nucleoside hydrolase domain-containing protein</fullName>
    </recommendedName>
</protein>